<dbReference type="Gene3D" id="3.60.10.10">
    <property type="entry name" value="Endonuclease/exonuclease/phosphatase"/>
    <property type="match status" value="1"/>
</dbReference>
<evidence type="ECO:0000259" key="1">
    <source>
        <dbReference type="Pfam" id="PF14111"/>
    </source>
</evidence>
<dbReference type="InterPro" id="IPR025558">
    <property type="entry name" value="DUF4283"/>
</dbReference>
<dbReference type="Pfam" id="PF14111">
    <property type="entry name" value="DUF4283"/>
    <property type="match status" value="1"/>
</dbReference>
<proteinExistence type="predicted"/>
<protein>
    <recommendedName>
        <fullName evidence="1">DUF4283 domain-containing protein</fullName>
    </recommendedName>
</protein>
<feature type="domain" description="DUF4283" evidence="1">
    <location>
        <begin position="40"/>
        <end position="116"/>
    </location>
</feature>
<accession>A0AAW2W214</accession>
<reference evidence="2" key="2">
    <citation type="journal article" date="2024" name="Plant">
        <title>Genomic evolution and insights into agronomic trait innovations of Sesamum species.</title>
        <authorList>
            <person name="Miao H."/>
            <person name="Wang L."/>
            <person name="Qu L."/>
            <person name="Liu H."/>
            <person name="Sun Y."/>
            <person name="Le M."/>
            <person name="Wang Q."/>
            <person name="Wei S."/>
            <person name="Zheng Y."/>
            <person name="Lin W."/>
            <person name="Duan Y."/>
            <person name="Cao H."/>
            <person name="Xiong S."/>
            <person name="Wang X."/>
            <person name="Wei L."/>
            <person name="Li C."/>
            <person name="Ma Q."/>
            <person name="Ju M."/>
            <person name="Zhao R."/>
            <person name="Li G."/>
            <person name="Mu C."/>
            <person name="Tian Q."/>
            <person name="Mei H."/>
            <person name="Zhang T."/>
            <person name="Gao T."/>
            <person name="Zhang H."/>
        </authorList>
    </citation>
    <scope>NUCLEOTIDE SEQUENCE</scope>
    <source>
        <strain evidence="2">KEN1</strain>
    </source>
</reference>
<dbReference type="PANTHER" id="PTHR35218:SF9">
    <property type="entry name" value="ENDONUCLEASE_EXONUCLEASE_PHOSPHATASE DOMAIN-CONTAINING PROTEIN"/>
    <property type="match status" value="1"/>
</dbReference>
<dbReference type="SUPFAM" id="SSF56219">
    <property type="entry name" value="DNase I-like"/>
    <property type="match status" value="1"/>
</dbReference>
<organism evidence="2">
    <name type="scientific">Sesamum latifolium</name>
    <dbReference type="NCBI Taxonomy" id="2727402"/>
    <lineage>
        <taxon>Eukaryota</taxon>
        <taxon>Viridiplantae</taxon>
        <taxon>Streptophyta</taxon>
        <taxon>Embryophyta</taxon>
        <taxon>Tracheophyta</taxon>
        <taxon>Spermatophyta</taxon>
        <taxon>Magnoliopsida</taxon>
        <taxon>eudicotyledons</taxon>
        <taxon>Gunneridae</taxon>
        <taxon>Pentapetalae</taxon>
        <taxon>asterids</taxon>
        <taxon>lamiids</taxon>
        <taxon>Lamiales</taxon>
        <taxon>Pedaliaceae</taxon>
        <taxon>Sesamum</taxon>
    </lineage>
</organism>
<dbReference type="AlphaFoldDB" id="A0AAW2W214"/>
<dbReference type="GO" id="GO:0003824">
    <property type="term" value="F:catalytic activity"/>
    <property type="evidence" value="ECO:0007669"/>
    <property type="project" value="InterPro"/>
</dbReference>
<name>A0AAW2W214_9LAMI</name>
<comment type="caution">
    <text evidence="2">The sequence shown here is derived from an EMBL/GenBank/DDBJ whole genome shotgun (WGS) entry which is preliminary data.</text>
</comment>
<dbReference type="InterPro" id="IPR036691">
    <property type="entry name" value="Endo/exonu/phosph_ase_sf"/>
</dbReference>
<sequence length="615" mass="69363">MEVQLARLGKSLVLTEEEDLSVVMSTRVCHSDLESSGVHLVGCVLSHKSYHGEALKTVLLSSLNPAKGMEIYFIEHDHFLVKFFHPIDYDSVLVSGPWAFEKNLVVSANVPMNENPAKVDLSWCDFHVRIHDLPLGKMISEIACFIVGKIGRLRDFDQHRNIPTQPPLIRPQFNSRHTVSAPLSVEPKRGSAIFGDFSNFASPSDNPDSDIPFLAPSPSADILIPVQVNISSPSFLTPIFASISQFPQENSRPFHITSDSISLLHSPSFMPESNIVPSTAKRKYVEDEPHAAGFPFSKKLNNVAGLGNPSTVKGLRDLLRETNPNLVFLAETKCSSSQVETLKINLNFFGCFVEPKGKSGGLVLMWQKPVEVQLQSFSCYHINALVRQNESDGWWHFMGIYGESDTSKVPRSLGVKINRIRTRFMKGTIQTVPTLHGLAPSEAHVRHVMTSYSDHSPLVIECHPCILRTFQVVGSAFVLRKHGFRSRIVKRLFLECGFENQMGNELIRLKGYKDVFWNTFKVSSHPIGPLQMISRMELNTSPPWWTQRWWRTCNDPIRNWRIISPAQSGFVSGRHITGNVLLAFETIHFLHTHSKGHKHFMNLKLEINKAYDRVE</sequence>
<gene>
    <name evidence="2" type="ORF">Slati_2767000</name>
</gene>
<dbReference type="PANTHER" id="PTHR35218">
    <property type="entry name" value="RNASE H DOMAIN-CONTAINING PROTEIN"/>
    <property type="match status" value="1"/>
</dbReference>
<evidence type="ECO:0000313" key="2">
    <source>
        <dbReference type="EMBL" id="KAL0434327.1"/>
    </source>
</evidence>
<reference evidence="2" key="1">
    <citation type="submission" date="2020-06" db="EMBL/GenBank/DDBJ databases">
        <authorList>
            <person name="Li T."/>
            <person name="Hu X."/>
            <person name="Zhang T."/>
            <person name="Song X."/>
            <person name="Zhang H."/>
            <person name="Dai N."/>
            <person name="Sheng W."/>
            <person name="Hou X."/>
            <person name="Wei L."/>
        </authorList>
    </citation>
    <scope>NUCLEOTIDE SEQUENCE</scope>
    <source>
        <strain evidence="2">KEN1</strain>
        <tissue evidence="2">Leaf</tissue>
    </source>
</reference>
<dbReference type="EMBL" id="JACGWN010000009">
    <property type="protein sequence ID" value="KAL0434327.1"/>
    <property type="molecule type" value="Genomic_DNA"/>
</dbReference>